<dbReference type="EMBL" id="JBHFFA010000003">
    <property type="protein sequence ID" value="KAL2634603.1"/>
    <property type="molecule type" value="Genomic_DNA"/>
</dbReference>
<gene>
    <name evidence="2" type="ORF">R1flu_006082</name>
</gene>
<accession>A0ABD1YV89</accession>
<feature type="domain" description="SAP" evidence="1">
    <location>
        <begin position="79"/>
        <end position="113"/>
    </location>
</feature>
<dbReference type="SUPFAM" id="SSF68906">
    <property type="entry name" value="SAP domain"/>
    <property type="match status" value="1"/>
</dbReference>
<reference evidence="2 3" key="1">
    <citation type="submission" date="2024-09" db="EMBL/GenBank/DDBJ databases">
        <title>Chromosome-scale assembly of Riccia fluitans.</title>
        <authorList>
            <person name="Paukszto L."/>
            <person name="Sawicki J."/>
            <person name="Karawczyk K."/>
            <person name="Piernik-Szablinska J."/>
            <person name="Szczecinska M."/>
            <person name="Mazdziarz M."/>
        </authorList>
    </citation>
    <scope>NUCLEOTIDE SEQUENCE [LARGE SCALE GENOMIC DNA]</scope>
    <source>
        <strain evidence="2">Rf_01</strain>
        <tissue evidence="2">Aerial parts of the thallus</tissue>
    </source>
</reference>
<dbReference type="PROSITE" id="PS50800">
    <property type="entry name" value="SAP"/>
    <property type="match status" value="1"/>
</dbReference>
<proteinExistence type="predicted"/>
<name>A0ABD1YV89_9MARC</name>
<dbReference type="Pfam" id="PF18953">
    <property type="entry name" value="SAP_new25"/>
    <property type="match status" value="1"/>
</dbReference>
<evidence type="ECO:0000313" key="2">
    <source>
        <dbReference type="EMBL" id="KAL2634603.1"/>
    </source>
</evidence>
<dbReference type="PANTHER" id="PTHR31751:SF7">
    <property type="entry name" value="THAP-TYPE DOMAIN-CONTAINING PROTEIN"/>
    <property type="match status" value="1"/>
</dbReference>
<dbReference type="InterPro" id="IPR003034">
    <property type="entry name" value="SAP_dom"/>
</dbReference>
<dbReference type="AlphaFoldDB" id="A0ABD1YV89"/>
<dbReference type="PANTHER" id="PTHR31751">
    <property type="entry name" value="SI:CH211-108C17.2-RELATED-RELATED"/>
    <property type="match status" value="1"/>
</dbReference>
<dbReference type="Proteomes" id="UP001605036">
    <property type="component" value="Unassembled WGS sequence"/>
</dbReference>
<evidence type="ECO:0000259" key="1">
    <source>
        <dbReference type="PROSITE" id="PS50800"/>
    </source>
</evidence>
<evidence type="ECO:0000313" key="3">
    <source>
        <dbReference type="Proteomes" id="UP001605036"/>
    </source>
</evidence>
<organism evidence="2 3">
    <name type="scientific">Riccia fluitans</name>
    <dbReference type="NCBI Taxonomy" id="41844"/>
    <lineage>
        <taxon>Eukaryota</taxon>
        <taxon>Viridiplantae</taxon>
        <taxon>Streptophyta</taxon>
        <taxon>Embryophyta</taxon>
        <taxon>Marchantiophyta</taxon>
        <taxon>Marchantiopsida</taxon>
        <taxon>Marchantiidae</taxon>
        <taxon>Marchantiales</taxon>
        <taxon>Ricciaceae</taxon>
        <taxon>Riccia</taxon>
    </lineage>
</organism>
<keyword evidence="3" id="KW-1185">Reference proteome</keyword>
<comment type="caution">
    <text evidence="2">The sequence shown here is derived from an EMBL/GenBank/DDBJ whole genome shotgun (WGS) entry which is preliminary data.</text>
</comment>
<protein>
    <recommendedName>
        <fullName evidence="1">SAP domain-containing protein</fullName>
    </recommendedName>
</protein>
<dbReference type="InterPro" id="IPR036361">
    <property type="entry name" value="SAP_dom_sf"/>
</dbReference>
<sequence length="359" mass="40882">MALKQALTTLKQKGLTIEEVVHDDNASVDAILTQHGILSSKDLWHKCKKIMSKFKEHLQEKRRTPSDCSVEATTTIAQVAVFSIQQLKDFCKENGLPGTGNKLQLVQRVSLFLNLPEVGASGEIQRQRPLRYPELAAHDIAYKLKSWIYTCAKNAAARGDTTPKMLTVDVQNAADHWAGNHDICRTLPGVRKCVVENWSQGRDCKYPEGGETHKAVKDFLKKYLTENKMKFYLRARENFISETFHSVINKYATKRIHFDASHTARLACAALDWNENIRREVRAVYNRVSNDTAVRRRARTNRDLVARTAIWKAQLKSRVLHRIVHVEPVYLPMCISTETVSCHGSLILLLLLINKKNLQ</sequence>